<reference evidence="2 3" key="1">
    <citation type="journal article" date="2016" name="Nat. Commun.">
        <title>Ectomycorrhizal ecology is imprinted in the genome of the dominant symbiotic fungus Cenococcum geophilum.</title>
        <authorList>
            <consortium name="DOE Joint Genome Institute"/>
            <person name="Peter M."/>
            <person name="Kohler A."/>
            <person name="Ohm R.A."/>
            <person name="Kuo A."/>
            <person name="Krutzmann J."/>
            <person name="Morin E."/>
            <person name="Arend M."/>
            <person name="Barry K.W."/>
            <person name="Binder M."/>
            <person name="Choi C."/>
            <person name="Clum A."/>
            <person name="Copeland A."/>
            <person name="Grisel N."/>
            <person name="Haridas S."/>
            <person name="Kipfer T."/>
            <person name="LaButti K."/>
            <person name="Lindquist E."/>
            <person name="Lipzen A."/>
            <person name="Maire R."/>
            <person name="Meier B."/>
            <person name="Mihaltcheva S."/>
            <person name="Molinier V."/>
            <person name="Murat C."/>
            <person name="Poggeler S."/>
            <person name="Quandt C.A."/>
            <person name="Sperisen C."/>
            <person name="Tritt A."/>
            <person name="Tisserant E."/>
            <person name="Crous P.W."/>
            <person name="Henrissat B."/>
            <person name="Nehls U."/>
            <person name="Egli S."/>
            <person name="Spatafora J.W."/>
            <person name="Grigoriev I.V."/>
            <person name="Martin F.M."/>
        </authorList>
    </citation>
    <scope>NUCLEOTIDE SEQUENCE [LARGE SCALE GENOMIC DNA]</scope>
    <source>
        <strain evidence="2 3">CBS 459.81</strain>
    </source>
</reference>
<feature type="region of interest" description="Disordered" evidence="1">
    <location>
        <begin position="78"/>
        <end position="103"/>
    </location>
</feature>
<accession>A0A8E2E0P8</accession>
<keyword evidence="3" id="KW-1185">Reference proteome</keyword>
<gene>
    <name evidence="2" type="ORF">K432DRAFT_386337</name>
</gene>
<evidence type="ECO:0000313" key="3">
    <source>
        <dbReference type="Proteomes" id="UP000250266"/>
    </source>
</evidence>
<dbReference type="EMBL" id="KV745350">
    <property type="protein sequence ID" value="OCK75201.1"/>
    <property type="molecule type" value="Genomic_DNA"/>
</dbReference>
<name>A0A8E2E0P8_9PEZI</name>
<dbReference type="Proteomes" id="UP000250266">
    <property type="component" value="Unassembled WGS sequence"/>
</dbReference>
<evidence type="ECO:0000256" key="1">
    <source>
        <dbReference type="SAM" id="MobiDB-lite"/>
    </source>
</evidence>
<dbReference type="OrthoDB" id="4360875at2759"/>
<sequence>MSLSDILGLVRNLVQHWELLNGCASSEAHICPLVLRSMADAISRILALYEMAIEGVPGVPDSRERGLRPSYRDAANPSYAAFTPRSNSMSARNKSEQGRSLSCNTTPTFVGSLELDDEEEIAIVGQEALRHSIIRLGAMPQDIEETRQYDPDELSDAEQSLQDKEVKELIWRLFRLLGRLNGPAGIQY</sequence>
<protein>
    <submittedName>
        <fullName evidence="2">Uncharacterized protein</fullName>
    </submittedName>
</protein>
<evidence type="ECO:0000313" key="2">
    <source>
        <dbReference type="EMBL" id="OCK75201.1"/>
    </source>
</evidence>
<feature type="compositionally biased region" description="Polar residues" evidence="1">
    <location>
        <begin position="84"/>
        <end position="103"/>
    </location>
</feature>
<organism evidence="2 3">
    <name type="scientific">Lepidopterella palustris CBS 459.81</name>
    <dbReference type="NCBI Taxonomy" id="1314670"/>
    <lineage>
        <taxon>Eukaryota</taxon>
        <taxon>Fungi</taxon>
        <taxon>Dikarya</taxon>
        <taxon>Ascomycota</taxon>
        <taxon>Pezizomycotina</taxon>
        <taxon>Dothideomycetes</taxon>
        <taxon>Pleosporomycetidae</taxon>
        <taxon>Mytilinidiales</taxon>
        <taxon>Argynnaceae</taxon>
        <taxon>Lepidopterella</taxon>
    </lineage>
</organism>
<dbReference type="AlphaFoldDB" id="A0A8E2E0P8"/>
<proteinExistence type="predicted"/>